<evidence type="ECO:0000313" key="2">
    <source>
        <dbReference type="WBParaSite" id="MhA1_Contig470.frz3.gene14"/>
    </source>
</evidence>
<reference evidence="2" key="1">
    <citation type="submission" date="2016-11" db="UniProtKB">
        <authorList>
            <consortium name="WormBaseParasite"/>
        </authorList>
    </citation>
    <scope>IDENTIFICATION</scope>
</reference>
<protein>
    <submittedName>
        <fullName evidence="2">PD-(D/E)XK nuclease family protein</fullName>
    </submittedName>
</protein>
<proteinExistence type="predicted"/>
<keyword evidence="1" id="KW-1185">Reference proteome</keyword>
<accession>A0A1I8BRA6</accession>
<dbReference type="Proteomes" id="UP000095281">
    <property type="component" value="Unplaced"/>
</dbReference>
<name>A0A1I8BRA6_MELHA</name>
<dbReference type="AlphaFoldDB" id="A0A1I8BRA6"/>
<organism evidence="1 2">
    <name type="scientific">Meloidogyne hapla</name>
    <name type="common">Root-knot nematode worm</name>
    <dbReference type="NCBI Taxonomy" id="6305"/>
    <lineage>
        <taxon>Eukaryota</taxon>
        <taxon>Metazoa</taxon>
        <taxon>Ecdysozoa</taxon>
        <taxon>Nematoda</taxon>
        <taxon>Chromadorea</taxon>
        <taxon>Rhabditida</taxon>
        <taxon>Tylenchina</taxon>
        <taxon>Tylenchomorpha</taxon>
        <taxon>Tylenchoidea</taxon>
        <taxon>Meloidogynidae</taxon>
        <taxon>Meloidogyninae</taxon>
        <taxon>Meloidogyne</taxon>
    </lineage>
</organism>
<sequence length="129" mass="14990">MRKLLFVSPLTLSRSKAFELFLGNLHSLLLVPTLFDDTMRVIFSNGPYIWRNFDGQSLTQIVQSYMELLTSETDFLNTFAKAEPSAEWLMPWLHDNQLRVLATPRLAELIVEILEKTEKNVSLYLITQR</sequence>
<evidence type="ECO:0000313" key="1">
    <source>
        <dbReference type="Proteomes" id="UP000095281"/>
    </source>
</evidence>
<dbReference type="WBParaSite" id="MhA1_Contig470.frz3.gene14">
    <property type="protein sequence ID" value="MhA1_Contig470.frz3.gene14"/>
    <property type="gene ID" value="MhA1_Contig470.frz3.gene14"/>
</dbReference>